<protein>
    <recommendedName>
        <fullName evidence="3">Secreted protein</fullName>
    </recommendedName>
</protein>
<evidence type="ECO:0000313" key="1">
    <source>
        <dbReference type="EMBL" id="GIY07820.1"/>
    </source>
</evidence>
<organism evidence="1 2">
    <name type="scientific">Caerostris darwini</name>
    <dbReference type="NCBI Taxonomy" id="1538125"/>
    <lineage>
        <taxon>Eukaryota</taxon>
        <taxon>Metazoa</taxon>
        <taxon>Ecdysozoa</taxon>
        <taxon>Arthropoda</taxon>
        <taxon>Chelicerata</taxon>
        <taxon>Arachnida</taxon>
        <taxon>Araneae</taxon>
        <taxon>Araneomorphae</taxon>
        <taxon>Entelegynae</taxon>
        <taxon>Araneoidea</taxon>
        <taxon>Araneidae</taxon>
        <taxon>Caerostris</taxon>
    </lineage>
</organism>
<name>A0AAV4QID5_9ARAC</name>
<comment type="caution">
    <text evidence="1">The sequence shown here is derived from an EMBL/GenBank/DDBJ whole genome shotgun (WGS) entry which is preliminary data.</text>
</comment>
<evidence type="ECO:0008006" key="3">
    <source>
        <dbReference type="Google" id="ProtNLM"/>
    </source>
</evidence>
<reference evidence="1 2" key="1">
    <citation type="submission" date="2021-06" db="EMBL/GenBank/DDBJ databases">
        <title>Caerostris darwini draft genome.</title>
        <authorList>
            <person name="Kono N."/>
            <person name="Arakawa K."/>
        </authorList>
    </citation>
    <scope>NUCLEOTIDE SEQUENCE [LARGE SCALE GENOMIC DNA]</scope>
</reference>
<evidence type="ECO:0000313" key="2">
    <source>
        <dbReference type="Proteomes" id="UP001054837"/>
    </source>
</evidence>
<dbReference type="EMBL" id="BPLQ01004402">
    <property type="protein sequence ID" value="GIY07820.1"/>
    <property type="molecule type" value="Genomic_DNA"/>
</dbReference>
<gene>
    <name evidence="1" type="ORF">CDAR_93101</name>
</gene>
<keyword evidence="2" id="KW-1185">Reference proteome</keyword>
<sequence length="173" mass="18967">MPATVVCIMCEVLATTVLTPNVEQAFTTNVFVSPRYPKRTSVFFWPAPACCIVCQKKISGSNSLCTLASLVIMAKLSIIFPNISLGNIQNMRALSALSLSMKGITFLYKQPHSPLAGCCNRAGDVYTKHHDAEQMVVCGAPPLLYIASTFGNDDVPLVNLFQYCTRLVVTERW</sequence>
<accession>A0AAV4QID5</accession>
<proteinExistence type="predicted"/>
<dbReference type="Proteomes" id="UP001054837">
    <property type="component" value="Unassembled WGS sequence"/>
</dbReference>
<dbReference type="AlphaFoldDB" id="A0AAV4QID5"/>